<dbReference type="OrthoDB" id="2676370at2759"/>
<dbReference type="InParanoid" id="K5VSZ2"/>
<name>K5VSZ2_PHACS</name>
<dbReference type="AlphaFoldDB" id="K5VSZ2"/>
<proteinExistence type="predicted"/>
<dbReference type="RefSeq" id="XP_007401940.1">
    <property type="nucleotide sequence ID" value="XM_007401878.1"/>
</dbReference>
<dbReference type="KEGG" id="pco:PHACADRAFT_265644"/>
<dbReference type="EMBL" id="JH930480">
    <property type="protein sequence ID" value="EKM49890.1"/>
    <property type="molecule type" value="Genomic_DNA"/>
</dbReference>
<dbReference type="Proteomes" id="UP000008370">
    <property type="component" value="Unassembled WGS sequence"/>
</dbReference>
<evidence type="ECO:0000256" key="1">
    <source>
        <dbReference type="SAM" id="MobiDB-lite"/>
    </source>
</evidence>
<feature type="compositionally biased region" description="Low complexity" evidence="1">
    <location>
        <begin position="8"/>
        <end position="28"/>
    </location>
</feature>
<evidence type="ECO:0000313" key="2">
    <source>
        <dbReference type="EMBL" id="EKM49890.1"/>
    </source>
</evidence>
<protein>
    <submittedName>
        <fullName evidence="2">Uncharacterized protein</fullName>
    </submittedName>
</protein>
<feature type="region of interest" description="Disordered" evidence="1">
    <location>
        <begin position="82"/>
        <end position="102"/>
    </location>
</feature>
<evidence type="ECO:0000313" key="3">
    <source>
        <dbReference type="Proteomes" id="UP000008370"/>
    </source>
</evidence>
<organism evidence="2 3">
    <name type="scientific">Phanerochaete carnosa (strain HHB-10118-sp)</name>
    <name type="common">White-rot fungus</name>
    <name type="synonym">Peniophora carnosa</name>
    <dbReference type="NCBI Taxonomy" id="650164"/>
    <lineage>
        <taxon>Eukaryota</taxon>
        <taxon>Fungi</taxon>
        <taxon>Dikarya</taxon>
        <taxon>Basidiomycota</taxon>
        <taxon>Agaricomycotina</taxon>
        <taxon>Agaricomycetes</taxon>
        <taxon>Polyporales</taxon>
        <taxon>Phanerochaetaceae</taxon>
        <taxon>Phanerochaete</taxon>
    </lineage>
</organism>
<dbReference type="GeneID" id="18919149"/>
<feature type="region of interest" description="Disordered" evidence="1">
    <location>
        <begin position="1"/>
        <end position="28"/>
    </location>
</feature>
<keyword evidence="3" id="KW-1185">Reference proteome</keyword>
<sequence length="129" mass="13493">MPHNTIFSHSSSSASIHSNMSSSSSSSVASSSSIAALPSFTHSLSAFPTMTAVSSDMVHYGTLGRTKQASEAKLNVALQATRQKVPGLPQSPLSPPTSPLGYPLELLDEEQALVIPRRKSKSSPSKNGL</sequence>
<gene>
    <name evidence="2" type="ORF">PHACADRAFT_265644</name>
</gene>
<dbReference type="HOGENOM" id="CLU_1949572_0_0_1"/>
<accession>K5VSZ2</accession>
<reference evidence="2 3" key="1">
    <citation type="journal article" date="2012" name="BMC Genomics">
        <title>Comparative genomics of the white-rot fungi, Phanerochaete carnosa and P. chrysosporium, to elucidate the genetic basis of the distinct wood types they colonize.</title>
        <authorList>
            <person name="Suzuki H."/>
            <person name="MacDonald J."/>
            <person name="Syed K."/>
            <person name="Salamov A."/>
            <person name="Hori C."/>
            <person name="Aerts A."/>
            <person name="Henrissat B."/>
            <person name="Wiebenga A."/>
            <person name="vanKuyk P.A."/>
            <person name="Barry K."/>
            <person name="Lindquist E."/>
            <person name="LaButti K."/>
            <person name="Lapidus A."/>
            <person name="Lucas S."/>
            <person name="Coutinho P."/>
            <person name="Gong Y."/>
            <person name="Samejima M."/>
            <person name="Mahadevan R."/>
            <person name="Abou-Zaid M."/>
            <person name="de Vries R.P."/>
            <person name="Igarashi K."/>
            <person name="Yadav J.S."/>
            <person name="Grigoriev I.V."/>
            <person name="Master E.R."/>
        </authorList>
    </citation>
    <scope>NUCLEOTIDE SEQUENCE [LARGE SCALE GENOMIC DNA]</scope>
    <source>
        <strain evidence="2 3">HHB-10118-sp</strain>
    </source>
</reference>